<evidence type="ECO:0000313" key="1">
    <source>
        <dbReference type="EMBL" id="KKM72143.1"/>
    </source>
</evidence>
<gene>
    <name evidence="1" type="ORF">LCGC14_1423450</name>
</gene>
<proteinExistence type="predicted"/>
<accession>A0A0F9JR44</accession>
<reference evidence="1" key="1">
    <citation type="journal article" date="2015" name="Nature">
        <title>Complex archaea that bridge the gap between prokaryotes and eukaryotes.</title>
        <authorList>
            <person name="Spang A."/>
            <person name="Saw J.H."/>
            <person name="Jorgensen S.L."/>
            <person name="Zaremba-Niedzwiedzka K."/>
            <person name="Martijn J."/>
            <person name="Lind A.E."/>
            <person name="van Eijk R."/>
            <person name="Schleper C."/>
            <person name="Guy L."/>
            <person name="Ettema T.J."/>
        </authorList>
    </citation>
    <scope>NUCLEOTIDE SEQUENCE</scope>
</reference>
<dbReference type="AlphaFoldDB" id="A0A0F9JR44"/>
<comment type="caution">
    <text evidence="1">The sequence shown here is derived from an EMBL/GenBank/DDBJ whole genome shotgun (WGS) entry which is preliminary data.</text>
</comment>
<protein>
    <submittedName>
        <fullName evidence="1">Uncharacterized protein</fullName>
    </submittedName>
</protein>
<organism evidence="1">
    <name type="scientific">marine sediment metagenome</name>
    <dbReference type="NCBI Taxonomy" id="412755"/>
    <lineage>
        <taxon>unclassified sequences</taxon>
        <taxon>metagenomes</taxon>
        <taxon>ecological metagenomes</taxon>
    </lineage>
</organism>
<sequence length="124" mass="14406">MYSDKSYFVRCIARFHNLKNKVVFFLAVSNTGGDSKTNLKTNHRSYTIDDFDDIIYILHNKYNIVGSILVVLNLLETQPKAAPTHTKVHEHLEIYNLYVKLWGANLDNESAKKLKTIFQHYSEL</sequence>
<dbReference type="EMBL" id="LAZR01009522">
    <property type="protein sequence ID" value="KKM72143.1"/>
    <property type="molecule type" value="Genomic_DNA"/>
</dbReference>
<name>A0A0F9JR44_9ZZZZ</name>